<dbReference type="AlphaFoldDB" id="A0A8C2FNA8"/>
<keyword evidence="1" id="KW-1133">Transmembrane helix</keyword>
<reference evidence="2" key="1">
    <citation type="submission" date="2025-08" db="UniProtKB">
        <authorList>
            <consortium name="Ensembl"/>
        </authorList>
    </citation>
    <scope>IDENTIFICATION</scope>
</reference>
<proteinExistence type="predicted"/>
<organism evidence="2 3">
    <name type="scientific">Cyprinus carpio</name>
    <name type="common">Common carp</name>
    <dbReference type="NCBI Taxonomy" id="7962"/>
    <lineage>
        <taxon>Eukaryota</taxon>
        <taxon>Metazoa</taxon>
        <taxon>Chordata</taxon>
        <taxon>Craniata</taxon>
        <taxon>Vertebrata</taxon>
        <taxon>Euteleostomi</taxon>
        <taxon>Actinopterygii</taxon>
        <taxon>Neopterygii</taxon>
        <taxon>Teleostei</taxon>
        <taxon>Ostariophysi</taxon>
        <taxon>Cypriniformes</taxon>
        <taxon>Cyprinidae</taxon>
        <taxon>Cyprininae</taxon>
        <taxon>Cyprinus</taxon>
    </lineage>
</organism>
<sequence length="54" mass="6234">MTNSLWFTICWWKPGSWITPTSFTYLIMAITLVSLGWSRANQCLMNLTFESPST</sequence>
<keyword evidence="1" id="KW-0472">Membrane</keyword>
<keyword evidence="1" id="KW-0812">Transmembrane</keyword>
<name>A0A8C2FNA8_CYPCA</name>
<dbReference type="Ensembl" id="ENSCCRT00020061684.1">
    <property type="protein sequence ID" value="ENSCCRP00020055976.1"/>
    <property type="gene ID" value="ENSCCRG00020026401.1"/>
</dbReference>
<evidence type="ECO:0000313" key="3">
    <source>
        <dbReference type="Proteomes" id="UP000694701"/>
    </source>
</evidence>
<protein>
    <submittedName>
        <fullName evidence="2">Uncharacterized protein</fullName>
    </submittedName>
</protein>
<evidence type="ECO:0000256" key="1">
    <source>
        <dbReference type="SAM" id="Phobius"/>
    </source>
</evidence>
<dbReference type="Proteomes" id="UP000694701">
    <property type="component" value="Unplaced"/>
</dbReference>
<accession>A0A8C2FNA8</accession>
<evidence type="ECO:0000313" key="2">
    <source>
        <dbReference type="Ensembl" id="ENSCCRP00020055976.1"/>
    </source>
</evidence>
<feature type="transmembrane region" description="Helical" evidence="1">
    <location>
        <begin position="17"/>
        <end position="37"/>
    </location>
</feature>